<sequence length="356" mass="39747">MNEENCLQDNPLTDAEEASIDFKAMFGALKKHWKSYAIGLPVALIIGVVYAKSLPAYYECQVTLAPELSSAGSSSGSLNSLASSFGVKIGSGSGKDMDAITPNLYPDLMNSVDFKGSLFDIKVHRKNSNKVMTYYDYLRYYQQTPWWNRLFAGTDTIRAEKLNTFMLTKQQAAVMRAIQQNVTCDVDSKTGVISISVTDQDPLIAATMADSVQSRLQEFITKYRTNKARHDLESTKRLCMEAKQRYEKARQLYGAFSDSNQDLILESVRSKQQDLENDMQLQFNTYNSLAANLQSAYAKVQEVTPAFTTLQSATVPLKKAGPHSSRIVLAFLFVAFLGVTIHALWKEKQLKALFGL</sequence>
<accession>H1HMD4</accession>
<organism evidence="2 3">
    <name type="scientific">Segatella maculosa OT 289</name>
    <dbReference type="NCBI Taxonomy" id="999422"/>
    <lineage>
        <taxon>Bacteria</taxon>
        <taxon>Pseudomonadati</taxon>
        <taxon>Bacteroidota</taxon>
        <taxon>Bacteroidia</taxon>
        <taxon>Bacteroidales</taxon>
        <taxon>Prevotellaceae</taxon>
        <taxon>Segatella</taxon>
    </lineage>
</organism>
<comment type="caution">
    <text evidence="2">The sequence shown here is derived from an EMBL/GenBank/DDBJ whole genome shotgun (WGS) entry which is preliminary data.</text>
</comment>
<keyword evidence="1" id="KW-1133">Transmembrane helix</keyword>
<dbReference type="OrthoDB" id="1522571at2"/>
<reference evidence="2 3" key="1">
    <citation type="submission" date="2011-12" db="EMBL/GenBank/DDBJ databases">
        <title>The Genome Sequence of Prevotella maculosa OT 289.</title>
        <authorList>
            <consortium name="The Broad Institute Genome Sequencing Platform"/>
            <person name="Earl A."/>
            <person name="Ward D."/>
            <person name="Feldgarden M."/>
            <person name="Gevers D."/>
            <person name="Izard J."/>
            <person name="Blanton J.M."/>
            <person name="Mathney J."/>
            <person name="Tanner A.C."/>
            <person name="Dewhirst F.E."/>
            <person name="Young S.K."/>
            <person name="Zeng Q."/>
            <person name="Gargeya S."/>
            <person name="Fitzgerald M."/>
            <person name="Haas B."/>
            <person name="Abouelleil A."/>
            <person name="Alvarado L."/>
            <person name="Arachchi H.M."/>
            <person name="Berlin A."/>
            <person name="Chapman S.B."/>
            <person name="Gearin G."/>
            <person name="Goldberg J."/>
            <person name="Griggs A."/>
            <person name="Gujja S."/>
            <person name="Hansen M."/>
            <person name="Heiman D."/>
            <person name="Howarth C."/>
            <person name="Larimer J."/>
            <person name="Lui A."/>
            <person name="MacDonald P.J.P."/>
            <person name="McCowen C."/>
            <person name="Montmayeur A."/>
            <person name="Murphy C."/>
            <person name="Neiman D."/>
            <person name="Pearson M."/>
            <person name="Priest M."/>
            <person name="Roberts A."/>
            <person name="Saif S."/>
            <person name="Shea T."/>
            <person name="Sisk P."/>
            <person name="Stolte C."/>
            <person name="Sykes S."/>
            <person name="Wortman J."/>
            <person name="Nusbaum C."/>
            <person name="Birren B."/>
        </authorList>
    </citation>
    <scope>NUCLEOTIDE SEQUENCE [LARGE SCALE GENOMIC DNA]</scope>
    <source>
        <strain evidence="2 3">OT 289</strain>
    </source>
</reference>
<evidence type="ECO:0000256" key="1">
    <source>
        <dbReference type="SAM" id="Phobius"/>
    </source>
</evidence>
<proteinExistence type="predicted"/>
<feature type="transmembrane region" description="Helical" evidence="1">
    <location>
        <begin position="327"/>
        <end position="345"/>
    </location>
</feature>
<dbReference type="EMBL" id="AGEK01000025">
    <property type="protein sequence ID" value="EHO70652.1"/>
    <property type="molecule type" value="Genomic_DNA"/>
</dbReference>
<evidence type="ECO:0000313" key="3">
    <source>
        <dbReference type="Proteomes" id="UP000003167"/>
    </source>
</evidence>
<dbReference type="AlphaFoldDB" id="H1HMD4"/>
<dbReference type="HOGENOM" id="CLU_062217_0_0_10"/>
<keyword evidence="1" id="KW-0812">Transmembrane</keyword>
<dbReference type="PANTHER" id="PTHR32309:SF13">
    <property type="entry name" value="FERRIC ENTEROBACTIN TRANSPORT PROTEIN FEPE"/>
    <property type="match status" value="1"/>
</dbReference>
<dbReference type="GO" id="GO:0005886">
    <property type="term" value="C:plasma membrane"/>
    <property type="evidence" value="ECO:0007669"/>
    <property type="project" value="TreeGrafter"/>
</dbReference>
<protein>
    <recommendedName>
        <fullName evidence="4">Polysaccharide chain length determinant N-terminal domain-containing protein</fullName>
    </recommendedName>
</protein>
<dbReference type="PATRIC" id="fig|999422.3.peg.1311"/>
<evidence type="ECO:0000313" key="2">
    <source>
        <dbReference type="EMBL" id="EHO70652.1"/>
    </source>
</evidence>
<dbReference type="RefSeq" id="WP_008565205.1">
    <property type="nucleotide sequence ID" value="NZ_JH594503.1"/>
</dbReference>
<evidence type="ECO:0008006" key="4">
    <source>
        <dbReference type="Google" id="ProtNLM"/>
    </source>
</evidence>
<keyword evidence="1" id="KW-0472">Membrane</keyword>
<dbReference type="PANTHER" id="PTHR32309">
    <property type="entry name" value="TYROSINE-PROTEIN KINASE"/>
    <property type="match status" value="1"/>
</dbReference>
<keyword evidence="3" id="KW-1185">Reference proteome</keyword>
<dbReference type="STRING" id="999422.HMPREF9944_01271"/>
<gene>
    <name evidence="2" type="ORF">HMPREF9944_01271</name>
</gene>
<name>H1HMD4_9BACT</name>
<dbReference type="GO" id="GO:0004713">
    <property type="term" value="F:protein tyrosine kinase activity"/>
    <property type="evidence" value="ECO:0007669"/>
    <property type="project" value="TreeGrafter"/>
</dbReference>
<dbReference type="Proteomes" id="UP000003167">
    <property type="component" value="Unassembled WGS sequence"/>
</dbReference>
<feature type="transmembrane region" description="Helical" evidence="1">
    <location>
        <begin position="33"/>
        <end position="51"/>
    </location>
</feature>
<dbReference type="InterPro" id="IPR050445">
    <property type="entry name" value="Bact_polysacc_biosynth/exp"/>
</dbReference>